<reference evidence="2" key="1">
    <citation type="submission" date="2017-05" db="UniProtKB">
        <authorList>
            <consortium name="EnsemblMetazoa"/>
        </authorList>
    </citation>
    <scope>IDENTIFICATION</scope>
</reference>
<dbReference type="EnsemblMetazoa" id="Aqu2.1.08220_001">
    <property type="protein sequence ID" value="Aqu2.1.08220_001"/>
    <property type="gene ID" value="Aqu2.1.08220"/>
</dbReference>
<accession>A0A1X7T194</accession>
<sequence>MYGIVPSEWKVHKITPVFKAGDTQYVENYRPISLLCILSKVLESIIYAKIIPFLSDLLCRHQFGFLKGRSAVSQLLITYNNIMRNCESGQSTDQVYFDFSKAFDSVPHSLLLYKLWMLGITGPLWCWFKDYLNQRMHFVEIEGCSSQMLPVRSGVPQGSILGPLLFLVFVNDIPDVIDSSHLFLFADDSKLQN</sequence>
<dbReference type="eggNOG" id="KOG1075">
    <property type="taxonomic scope" value="Eukaryota"/>
</dbReference>
<dbReference type="InParanoid" id="A0A1X7T194"/>
<dbReference type="InterPro" id="IPR000477">
    <property type="entry name" value="RT_dom"/>
</dbReference>
<dbReference type="OrthoDB" id="416454at2759"/>
<dbReference type="AlphaFoldDB" id="A0A1X7T194"/>
<evidence type="ECO:0000259" key="1">
    <source>
        <dbReference type="PROSITE" id="PS50878"/>
    </source>
</evidence>
<dbReference type="SUPFAM" id="SSF56672">
    <property type="entry name" value="DNA/RNA polymerases"/>
    <property type="match status" value="1"/>
</dbReference>
<dbReference type="InterPro" id="IPR043502">
    <property type="entry name" value="DNA/RNA_pol_sf"/>
</dbReference>
<evidence type="ECO:0000313" key="2">
    <source>
        <dbReference type="EnsemblMetazoa" id="Aqu2.1.08220_001"/>
    </source>
</evidence>
<feature type="domain" description="Reverse transcriptase" evidence="1">
    <location>
        <begin position="1"/>
        <end position="193"/>
    </location>
</feature>
<dbReference type="STRING" id="400682.A0A1X7T194"/>
<dbReference type="PROSITE" id="PS50878">
    <property type="entry name" value="RT_POL"/>
    <property type="match status" value="1"/>
</dbReference>
<dbReference type="Pfam" id="PF00078">
    <property type="entry name" value="RVT_1"/>
    <property type="match status" value="1"/>
</dbReference>
<dbReference type="PANTHER" id="PTHR33332">
    <property type="entry name" value="REVERSE TRANSCRIPTASE DOMAIN-CONTAINING PROTEIN"/>
    <property type="match status" value="1"/>
</dbReference>
<proteinExistence type="predicted"/>
<organism evidence="2">
    <name type="scientific">Amphimedon queenslandica</name>
    <name type="common">Sponge</name>
    <dbReference type="NCBI Taxonomy" id="400682"/>
    <lineage>
        <taxon>Eukaryota</taxon>
        <taxon>Metazoa</taxon>
        <taxon>Porifera</taxon>
        <taxon>Demospongiae</taxon>
        <taxon>Heteroscleromorpha</taxon>
        <taxon>Haplosclerida</taxon>
        <taxon>Niphatidae</taxon>
        <taxon>Amphimedon</taxon>
    </lineage>
</organism>
<dbReference type="CDD" id="cd01650">
    <property type="entry name" value="RT_nLTR_like"/>
    <property type="match status" value="1"/>
</dbReference>
<protein>
    <recommendedName>
        <fullName evidence="1">Reverse transcriptase domain-containing protein</fullName>
    </recommendedName>
</protein>
<name>A0A1X7T194_AMPQE</name>